<proteinExistence type="predicted"/>
<dbReference type="Proteomes" id="UP000321046">
    <property type="component" value="Unassembled WGS sequence"/>
</dbReference>
<dbReference type="GO" id="GO:0005829">
    <property type="term" value="C:cytosol"/>
    <property type="evidence" value="ECO:0007669"/>
    <property type="project" value="TreeGrafter"/>
</dbReference>
<accession>A0A5C6WZF8</accession>
<dbReference type="CDD" id="cd02518">
    <property type="entry name" value="GT2_SpsF"/>
    <property type="match status" value="1"/>
</dbReference>
<reference evidence="1 2" key="1">
    <citation type="submission" date="2019-08" db="EMBL/GenBank/DDBJ databases">
        <title>Bradymonadales sp. TMQ2.</title>
        <authorList>
            <person name="Liang Q."/>
        </authorList>
    </citation>
    <scope>NUCLEOTIDE SEQUENCE [LARGE SCALE GENOMIC DNA]</scope>
    <source>
        <strain evidence="1 2">TMQ2</strain>
    </source>
</reference>
<sequence length="251" mass="28752">MSERAKVVAVVQARMSSERLPGKVLMPLAGRPALWHIIERLKRVSQIDEIIIATSDRTDDDPIEALVSWLNTPGVRLFRGSRDDVLSRFYLALAQTEAEVVVRITGDTPLICVEHLERMLTHLLQSDAIGVDGHFARTGLTLGFGSEAYRVSALVDAHLLAMRPEEREHVTLFIKERPRVYPVEYLKPDPALCSEFRLTMDYPEDYALLREIYDALYRPGDIVDCRRVLEWLHRRPDLVERNAHCLQRSAR</sequence>
<dbReference type="Pfam" id="PF02348">
    <property type="entry name" value="CTP_transf_3"/>
    <property type="match status" value="1"/>
</dbReference>
<dbReference type="SUPFAM" id="SSF53448">
    <property type="entry name" value="Nucleotide-diphospho-sugar transferases"/>
    <property type="match status" value="1"/>
</dbReference>
<evidence type="ECO:0000313" key="2">
    <source>
        <dbReference type="Proteomes" id="UP000321046"/>
    </source>
</evidence>
<dbReference type="OrthoDB" id="9801052at2"/>
<dbReference type="Gene3D" id="3.90.550.10">
    <property type="entry name" value="Spore Coat Polysaccharide Biosynthesis Protein SpsA, Chain A"/>
    <property type="match status" value="1"/>
</dbReference>
<dbReference type="AlphaFoldDB" id="A0A5C6WZF8"/>
<dbReference type="PANTHER" id="PTHR42866">
    <property type="entry name" value="3-DEOXY-MANNO-OCTULOSONATE CYTIDYLYLTRANSFERASE"/>
    <property type="match status" value="1"/>
</dbReference>
<dbReference type="RefSeq" id="WP_146974805.1">
    <property type="nucleotide sequence ID" value="NZ_VOSL01000053.1"/>
</dbReference>
<gene>
    <name evidence="1" type="ORF">FRC96_12400</name>
</gene>
<dbReference type="EMBL" id="VOSL01000053">
    <property type="protein sequence ID" value="TXD34854.1"/>
    <property type="molecule type" value="Genomic_DNA"/>
</dbReference>
<protein>
    <submittedName>
        <fullName evidence="1">Spore coat protein</fullName>
    </submittedName>
</protein>
<dbReference type="InterPro" id="IPR003329">
    <property type="entry name" value="Cytidylyl_trans"/>
</dbReference>
<dbReference type="InterPro" id="IPR029044">
    <property type="entry name" value="Nucleotide-diphossugar_trans"/>
</dbReference>
<name>A0A5C6WZF8_9DELT</name>
<keyword evidence="1" id="KW-0946">Virion</keyword>
<keyword evidence="1" id="KW-0167">Capsid protein</keyword>
<organism evidence="1 2">
    <name type="scientific">Lujinxingia vulgaris</name>
    <dbReference type="NCBI Taxonomy" id="2600176"/>
    <lineage>
        <taxon>Bacteria</taxon>
        <taxon>Deltaproteobacteria</taxon>
        <taxon>Bradymonadales</taxon>
        <taxon>Lujinxingiaceae</taxon>
        <taxon>Lujinxingia</taxon>
    </lineage>
</organism>
<evidence type="ECO:0000313" key="1">
    <source>
        <dbReference type="EMBL" id="TXD34854.1"/>
    </source>
</evidence>
<dbReference type="PANTHER" id="PTHR42866:SF1">
    <property type="entry name" value="SPORE COAT POLYSACCHARIDE BIOSYNTHESIS PROTEIN SPSF"/>
    <property type="match status" value="1"/>
</dbReference>
<comment type="caution">
    <text evidence="1">The sequence shown here is derived from an EMBL/GenBank/DDBJ whole genome shotgun (WGS) entry which is preliminary data.</text>
</comment>